<sequence>MIFYPPLVRSEYNYLKHEYKYVKYHIVGLVDDVEFWFRPGKDSIVEYRSASRFGDYDFEVNRKRIKALRLELEKRGWVSQDTMQIPYQI</sequence>
<proteinExistence type="predicted"/>
<organism evidence="1 2">
    <name type="scientific">Lupinus albus</name>
    <name type="common">White lupine</name>
    <name type="synonym">Lupinus termis</name>
    <dbReference type="NCBI Taxonomy" id="3870"/>
    <lineage>
        <taxon>Eukaryota</taxon>
        <taxon>Viridiplantae</taxon>
        <taxon>Streptophyta</taxon>
        <taxon>Embryophyta</taxon>
        <taxon>Tracheophyta</taxon>
        <taxon>Spermatophyta</taxon>
        <taxon>Magnoliopsida</taxon>
        <taxon>eudicotyledons</taxon>
        <taxon>Gunneridae</taxon>
        <taxon>Pentapetalae</taxon>
        <taxon>rosids</taxon>
        <taxon>fabids</taxon>
        <taxon>Fabales</taxon>
        <taxon>Fabaceae</taxon>
        <taxon>Papilionoideae</taxon>
        <taxon>50 kb inversion clade</taxon>
        <taxon>genistoids sensu lato</taxon>
        <taxon>core genistoids</taxon>
        <taxon>Genisteae</taxon>
        <taxon>Lupinus</taxon>
    </lineage>
</organism>
<name>A0A6A4QSP5_LUPAL</name>
<keyword evidence="2" id="KW-1185">Reference proteome</keyword>
<reference evidence="2" key="1">
    <citation type="journal article" date="2020" name="Nat. Commun.">
        <title>Genome sequence of the cluster root forming white lupin.</title>
        <authorList>
            <person name="Hufnagel B."/>
            <person name="Marques A."/>
            <person name="Soriano A."/>
            <person name="Marques L."/>
            <person name="Divol F."/>
            <person name="Doumas P."/>
            <person name="Sallet E."/>
            <person name="Mancinotti D."/>
            <person name="Carrere S."/>
            <person name="Marande W."/>
            <person name="Arribat S."/>
            <person name="Keller J."/>
            <person name="Huneau C."/>
            <person name="Blein T."/>
            <person name="Aime D."/>
            <person name="Laguerre M."/>
            <person name="Taylor J."/>
            <person name="Schubert V."/>
            <person name="Nelson M."/>
            <person name="Geu-Flores F."/>
            <person name="Crespi M."/>
            <person name="Gallardo-Guerrero K."/>
            <person name="Delaux P.-M."/>
            <person name="Salse J."/>
            <person name="Berges H."/>
            <person name="Guyot R."/>
            <person name="Gouzy J."/>
            <person name="Peret B."/>
        </authorList>
    </citation>
    <scope>NUCLEOTIDE SEQUENCE [LARGE SCALE GENOMIC DNA]</scope>
    <source>
        <strain evidence="2">cv. Amiga</strain>
    </source>
</reference>
<dbReference type="Pfam" id="PF07386">
    <property type="entry name" value="DUF1499"/>
    <property type="match status" value="1"/>
</dbReference>
<dbReference type="AlphaFoldDB" id="A0A6A4QSP5"/>
<protein>
    <submittedName>
        <fullName evidence="1">Uncharacterized protein</fullName>
    </submittedName>
</protein>
<accession>A0A6A4QSP5</accession>
<dbReference type="Proteomes" id="UP000447434">
    <property type="component" value="Chromosome 3"/>
</dbReference>
<dbReference type="InterPro" id="IPR010865">
    <property type="entry name" value="DUF1499"/>
</dbReference>
<comment type="caution">
    <text evidence="1">The sequence shown here is derived from an EMBL/GenBank/DDBJ whole genome shotgun (WGS) entry which is preliminary data.</text>
</comment>
<dbReference type="EMBL" id="WOCE01000003">
    <property type="protein sequence ID" value="KAE9617815.1"/>
    <property type="molecule type" value="Genomic_DNA"/>
</dbReference>
<dbReference type="PANTHER" id="PTHR34801:SF2">
    <property type="entry name" value="EXPRESSED PROTEIN"/>
    <property type="match status" value="1"/>
</dbReference>
<evidence type="ECO:0000313" key="1">
    <source>
        <dbReference type="EMBL" id="KAE9617815.1"/>
    </source>
</evidence>
<evidence type="ECO:0000313" key="2">
    <source>
        <dbReference type="Proteomes" id="UP000447434"/>
    </source>
</evidence>
<gene>
    <name evidence="1" type="ORF">Lalb_Chr03g0039551</name>
</gene>
<dbReference type="OrthoDB" id="41501at2759"/>
<dbReference type="PANTHER" id="PTHR34801">
    <property type="entry name" value="EXPRESSED PROTEIN"/>
    <property type="match status" value="1"/>
</dbReference>